<evidence type="ECO:0000256" key="2">
    <source>
        <dbReference type="ARBA" id="ARBA00022692"/>
    </source>
</evidence>
<protein>
    <submittedName>
        <fullName evidence="7">Ferric reductase</fullName>
    </submittedName>
</protein>
<evidence type="ECO:0000313" key="8">
    <source>
        <dbReference type="Proteomes" id="UP001231362"/>
    </source>
</evidence>
<name>A0ABT9V9L2_9BACL</name>
<feature type="transmembrane region" description="Helical" evidence="5">
    <location>
        <begin position="89"/>
        <end position="113"/>
    </location>
</feature>
<evidence type="ECO:0000256" key="5">
    <source>
        <dbReference type="SAM" id="Phobius"/>
    </source>
</evidence>
<keyword evidence="3 5" id="KW-1133">Transmembrane helix</keyword>
<gene>
    <name evidence="7" type="ORF">J2S07_003953</name>
</gene>
<comment type="subcellular location">
    <subcellularLocation>
        <location evidence="1">Membrane</location>
        <topology evidence="1">Multi-pass membrane protein</topology>
    </subcellularLocation>
</comment>
<evidence type="ECO:0000256" key="1">
    <source>
        <dbReference type="ARBA" id="ARBA00004141"/>
    </source>
</evidence>
<keyword evidence="8" id="KW-1185">Reference proteome</keyword>
<accession>A0ABT9V9L2</accession>
<feature type="transmembrane region" description="Helical" evidence="5">
    <location>
        <begin position="12"/>
        <end position="32"/>
    </location>
</feature>
<dbReference type="EMBL" id="JAUSTU010000032">
    <property type="protein sequence ID" value="MDQ0157608.1"/>
    <property type="molecule type" value="Genomic_DNA"/>
</dbReference>
<organism evidence="7 8">
    <name type="scientific">Anoxybacillus andreesenii</name>
    <dbReference type="NCBI Taxonomy" id="1325932"/>
    <lineage>
        <taxon>Bacteria</taxon>
        <taxon>Bacillati</taxon>
        <taxon>Bacillota</taxon>
        <taxon>Bacilli</taxon>
        <taxon>Bacillales</taxon>
        <taxon>Anoxybacillaceae</taxon>
        <taxon>Anoxybacillus</taxon>
    </lineage>
</organism>
<feature type="transmembrane region" description="Helical" evidence="5">
    <location>
        <begin position="125"/>
        <end position="145"/>
    </location>
</feature>
<feature type="transmembrane region" description="Helical" evidence="5">
    <location>
        <begin position="53"/>
        <end position="69"/>
    </location>
</feature>
<feature type="domain" description="Ferric oxidoreductase" evidence="6">
    <location>
        <begin position="16"/>
        <end position="137"/>
    </location>
</feature>
<evidence type="ECO:0000256" key="4">
    <source>
        <dbReference type="ARBA" id="ARBA00023136"/>
    </source>
</evidence>
<proteinExistence type="predicted"/>
<sequence length="189" mass="21657">MDVPFISNWVLIRLSGFLAYFLFTFSISAGLLSRLAVFQKKRPLMNELHQTSGWAGVLTVIFHMILLWRDRFVTYTLGEIFIPFFSDHAPLASGIGTICFYLFLIVFVTSDFLMKRLGKNLWRKIHLLVIPAWIFMVLHGFLIGTDSNLPWAAFLYGGGVFLVVTIMSLRYLESYFNSLADKNDAKKTP</sequence>
<keyword evidence="4 5" id="KW-0472">Membrane</keyword>
<feature type="transmembrane region" description="Helical" evidence="5">
    <location>
        <begin position="151"/>
        <end position="172"/>
    </location>
</feature>
<dbReference type="RefSeq" id="WP_307152061.1">
    <property type="nucleotide sequence ID" value="NZ_JAUSTU010000032.1"/>
</dbReference>
<evidence type="ECO:0000259" key="6">
    <source>
        <dbReference type="Pfam" id="PF01794"/>
    </source>
</evidence>
<dbReference type="InterPro" id="IPR013130">
    <property type="entry name" value="Fe3_Rdtase_TM_dom"/>
</dbReference>
<evidence type="ECO:0000313" key="7">
    <source>
        <dbReference type="EMBL" id="MDQ0157608.1"/>
    </source>
</evidence>
<comment type="caution">
    <text evidence="7">The sequence shown here is derived from an EMBL/GenBank/DDBJ whole genome shotgun (WGS) entry which is preliminary data.</text>
</comment>
<keyword evidence="2 5" id="KW-0812">Transmembrane</keyword>
<evidence type="ECO:0000256" key="3">
    <source>
        <dbReference type="ARBA" id="ARBA00022989"/>
    </source>
</evidence>
<reference evidence="7 8" key="1">
    <citation type="submission" date="2023-07" db="EMBL/GenBank/DDBJ databases">
        <title>Genomic Encyclopedia of Type Strains, Phase IV (KMG-IV): sequencing the most valuable type-strain genomes for metagenomic binning, comparative biology and taxonomic classification.</title>
        <authorList>
            <person name="Goeker M."/>
        </authorList>
    </citation>
    <scope>NUCLEOTIDE SEQUENCE [LARGE SCALE GENOMIC DNA]</scope>
    <source>
        <strain evidence="7 8">DSM 23948</strain>
    </source>
</reference>
<dbReference type="Proteomes" id="UP001231362">
    <property type="component" value="Unassembled WGS sequence"/>
</dbReference>
<dbReference type="Pfam" id="PF01794">
    <property type="entry name" value="Ferric_reduct"/>
    <property type="match status" value="1"/>
</dbReference>